<proteinExistence type="predicted"/>
<reference evidence="5" key="1">
    <citation type="journal article" date="2023" name="Proc. Natl. Acad. Sci. U.S.A.">
        <title>Genomic and structural basis for evolution of tropane alkaloid biosynthesis.</title>
        <authorList>
            <person name="Wanga Y.-J."/>
            <person name="Taina T."/>
            <person name="Yua J.-Y."/>
            <person name="Lia J."/>
            <person name="Xua B."/>
            <person name="Chenc J."/>
            <person name="D'Auriad J.C."/>
            <person name="Huanga J.-P."/>
            <person name="Huanga S.-X."/>
        </authorList>
    </citation>
    <scope>NUCLEOTIDE SEQUENCE [LARGE SCALE GENOMIC DNA]</scope>
    <source>
        <strain evidence="5">cv. KIB-2019</strain>
    </source>
</reference>
<organism evidence="4 5">
    <name type="scientific">Anisodus acutangulus</name>
    <dbReference type="NCBI Taxonomy" id="402998"/>
    <lineage>
        <taxon>Eukaryota</taxon>
        <taxon>Viridiplantae</taxon>
        <taxon>Streptophyta</taxon>
        <taxon>Embryophyta</taxon>
        <taxon>Tracheophyta</taxon>
        <taxon>Spermatophyta</taxon>
        <taxon>Magnoliopsida</taxon>
        <taxon>eudicotyledons</taxon>
        <taxon>Gunneridae</taxon>
        <taxon>Pentapetalae</taxon>
        <taxon>asterids</taxon>
        <taxon>lamiids</taxon>
        <taxon>Solanales</taxon>
        <taxon>Solanaceae</taxon>
        <taxon>Solanoideae</taxon>
        <taxon>Hyoscyameae</taxon>
        <taxon>Anisodus</taxon>
    </lineage>
</organism>
<dbReference type="PANTHER" id="PTHR42678">
    <property type="entry name" value="AMIDASE"/>
    <property type="match status" value="1"/>
</dbReference>
<keyword evidence="1" id="KW-0472">Membrane</keyword>
<gene>
    <name evidence="4" type="ORF">K7X08_028623</name>
</gene>
<dbReference type="InterPro" id="IPR036928">
    <property type="entry name" value="AS_sf"/>
</dbReference>
<dbReference type="Proteomes" id="UP001152561">
    <property type="component" value="Unassembled WGS sequence"/>
</dbReference>
<dbReference type="AlphaFoldDB" id="A0A9Q1R7H2"/>
<protein>
    <recommendedName>
        <fullName evidence="3">Amidase domain-containing protein</fullName>
    </recommendedName>
</protein>
<evidence type="ECO:0000313" key="4">
    <source>
        <dbReference type="EMBL" id="KAJ8544112.1"/>
    </source>
</evidence>
<feature type="domain" description="Amidase" evidence="3">
    <location>
        <begin position="52"/>
        <end position="127"/>
    </location>
</feature>
<dbReference type="EMBL" id="JAJAGQ010000014">
    <property type="protein sequence ID" value="KAJ8544112.1"/>
    <property type="molecule type" value="Genomic_DNA"/>
</dbReference>
<feature type="signal peptide" evidence="2">
    <location>
        <begin position="1"/>
        <end position="25"/>
    </location>
</feature>
<dbReference type="Gene3D" id="3.90.1300.10">
    <property type="entry name" value="Amidase signature (AS) domain"/>
    <property type="match status" value="2"/>
</dbReference>
<feature type="domain" description="Amidase" evidence="3">
    <location>
        <begin position="138"/>
        <end position="419"/>
    </location>
</feature>
<feature type="transmembrane region" description="Helical" evidence="1">
    <location>
        <begin position="427"/>
        <end position="449"/>
    </location>
</feature>
<dbReference type="InterPro" id="IPR023631">
    <property type="entry name" value="Amidase_dom"/>
</dbReference>
<dbReference type="Pfam" id="PF01425">
    <property type="entry name" value="Amidase"/>
    <property type="match status" value="2"/>
</dbReference>
<dbReference type="SUPFAM" id="SSF75304">
    <property type="entry name" value="Amidase signature (AS) enzymes"/>
    <property type="match status" value="1"/>
</dbReference>
<keyword evidence="1" id="KW-0812">Transmembrane</keyword>
<comment type="caution">
    <text evidence="4">The sequence shown here is derived from an EMBL/GenBank/DDBJ whole genome shotgun (WGS) entry which is preliminary data.</text>
</comment>
<keyword evidence="5" id="KW-1185">Reference proteome</keyword>
<keyword evidence="2" id="KW-0732">Signal</keyword>
<dbReference type="PANTHER" id="PTHR42678:SF25">
    <property type="entry name" value="AMIDASE C869.01"/>
    <property type="match status" value="1"/>
</dbReference>
<dbReference type="OrthoDB" id="566138at2759"/>
<name>A0A9Q1R7H2_9SOLA</name>
<evidence type="ECO:0000256" key="1">
    <source>
        <dbReference type="SAM" id="Phobius"/>
    </source>
</evidence>
<feature type="chain" id="PRO_5040226749" description="Amidase domain-containing protein" evidence="2">
    <location>
        <begin position="26"/>
        <end position="454"/>
    </location>
</feature>
<evidence type="ECO:0000256" key="2">
    <source>
        <dbReference type="SAM" id="SignalP"/>
    </source>
</evidence>
<evidence type="ECO:0000259" key="3">
    <source>
        <dbReference type="Pfam" id="PF01425"/>
    </source>
</evidence>
<accession>A0A9Q1R7H2</accession>
<sequence>MIKGQFFLLFSSWPILLLCFETTSGNNFKIEEATIKDIQLAFAQNKLTSRQLVDYYLHRIESLNPVLGGVIEVNPDVRKEADEVDKQRENNNTRSVSSDLHGIPVLLKYSIATTDKLNTTAGSYALLGSQLWRALLKMKNPYVERGNPCGSSSGSAISVAANMVAVSLGTETDGSIICPAEYNAVVGLKPTVGLTSRAGVFPLSPRQDTIGQKDYNMVLMIKCRTVSDAVYVLDSIVGFDIRDLEATRTAAKFIPTGGYKQFLNEDGLKGKRLGVVRHSFLALSNVYVADTVEQRDAVVLDNLEIPNIDVALDPNQSSKEVALLAEFKQSLNNYLGELVTSPVRSLAEVIRFNQNNPKLVLLFSNPERSKSFGQEIFIAAEATKGIGEKERKAIAMMEKLSQEGFEKVMRENEVDALLTLGSGVSTVLAIGGYPAIIVPAGMPFGICFWRGERK</sequence>
<keyword evidence="1" id="KW-1133">Transmembrane helix</keyword>
<evidence type="ECO:0000313" key="5">
    <source>
        <dbReference type="Proteomes" id="UP001152561"/>
    </source>
</evidence>